<sequence>MVRLGWPRATPIHIVAEILAEDDGVEDVMRCVLITPELALPVLLLPCRVTNCSVYSLQQISHVDTIIGSLYLVIRPSPSSHISSFHLARYPPLSCLGYWVWKSHQHHPLPDCHHALWPNCPTSATYTLSSKRLCVLRAGEETTVPSHLWIAIRPVPPVQTSPAQTMCVACQ</sequence>
<evidence type="ECO:0000313" key="2">
    <source>
        <dbReference type="Proteomes" id="UP001451303"/>
    </source>
</evidence>
<proteinExistence type="predicted"/>
<organism evidence="1 2">
    <name type="scientific">Neurospora intermedia</name>
    <dbReference type="NCBI Taxonomy" id="5142"/>
    <lineage>
        <taxon>Eukaryota</taxon>
        <taxon>Fungi</taxon>
        <taxon>Dikarya</taxon>
        <taxon>Ascomycota</taxon>
        <taxon>Pezizomycotina</taxon>
        <taxon>Sordariomycetes</taxon>
        <taxon>Sordariomycetidae</taxon>
        <taxon>Sordariales</taxon>
        <taxon>Sordariaceae</taxon>
        <taxon>Neurospora</taxon>
    </lineage>
</organism>
<dbReference type="Proteomes" id="UP001451303">
    <property type="component" value="Unassembled WGS sequence"/>
</dbReference>
<evidence type="ECO:0000313" key="1">
    <source>
        <dbReference type="EMBL" id="KAL0466246.1"/>
    </source>
</evidence>
<comment type="caution">
    <text evidence="1">The sequence shown here is derived from an EMBL/GenBank/DDBJ whole genome shotgun (WGS) entry which is preliminary data.</text>
</comment>
<name>A0ABR3D0N1_NEUIN</name>
<reference evidence="1 2" key="1">
    <citation type="submission" date="2023-09" db="EMBL/GenBank/DDBJ databases">
        <title>Multi-omics analysis of a traditional fermented food reveals byproduct-associated fungal strains for waste-to-food upcycling.</title>
        <authorList>
            <consortium name="Lawrence Berkeley National Laboratory"/>
            <person name="Rekdal V.M."/>
            <person name="Villalobos-Escobedo J.M."/>
            <person name="Rodriguez-Valeron N."/>
            <person name="Garcia M.O."/>
            <person name="Vasquez D.P."/>
            <person name="Damayanti I."/>
            <person name="Sorensen P.M."/>
            <person name="Baidoo E.E."/>
            <person name="De Carvalho A.C."/>
            <person name="Riley R."/>
            <person name="Lipzen A."/>
            <person name="He G."/>
            <person name="Yan M."/>
            <person name="Haridas S."/>
            <person name="Daum C."/>
            <person name="Yoshinaga Y."/>
            <person name="Ng V."/>
            <person name="Grigoriev I.V."/>
            <person name="Munk R."/>
            <person name="Nuraida L."/>
            <person name="Wijaya C.H."/>
            <person name="Morales P.-C."/>
            <person name="Keasling J.D."/>
        </authorList>
    </citation>
    <scope>NUCLEOTIDE SEQUENCE [LARGE SCALE GENOMIC DNA]</scope>
    <source>
        <strain evidence="1 2">FGSC 2613</strain>
    </source>
</reference>
<dbReference type="EMBL" id="JAVLET010000013">
    <property type="protein sequence ID" value="KAL0466246.1"/>
    <property type="molecule type" value="Genomic_DNA"/>
</dbReference>
<protein>
    <submittedName>
        <fullName evidence="1">Uncharacterized protein</fullName>
    </submittedName>
</protein>
<gene>
    <name evidence="1" type="ORF">QR685DRAFT_451051</name>
</gene>
<accession>A0ABR3D0N1</accession>
<keyword evidence="2" id="KW-1185">Reference proteome</keyword>